<dbReference type="Pfam" id="PF01145">
    <property type="entry name" value="Band_7"/>
    <property type="match status" value="1"/>
</dbReference>
<dbReference type="Gene3D" id="3.30.479.30">
    <property type="entry name" value="Band 7 domain"/>
    <property type="match status" value="1"/>
</dbReference>
<evidence type="ECO:0000313" key="4">
    <source>
        <dbReference type="Proteomes" id="UP000829999"/>
    </source>
</evidence>
<dbReference type="RefSeq" id="XP_035428831.1">
    <property type="nucleotide sequence ID" value="XM_035572938.2"/>
</dbReference>
<evidence type="ECO:0000313" key="5">
    <source>
        <dbReference type="RefSeq" id="XP_035428831.1"/>
    </source>
</evidence>
<keyword evidence="4" id="KW-1185">Reference proteome</keyword>
<feature type="domain" description="Band 7" evidence="3">
    <location>
        <begin position="53"/>
        <end position="212"/>
    </location>
</feature>
<dbReference type="OrthoDB" id="2105077at2759"/>
<comment type="similarity">
    <text evidence="1">Belongs to the band 7/mec-2 family.</text>
</comment>
<proteinExistence type="inferred from homology"/>
<dbReference type="InterPro" id="IPR001107">
    <property type="entry name" value="Band_7"/>
</dbReference>
<dbReference type="PANTHER" id="PTHR10264:SF19">
    <property type="entry name" value="AT06885P-RELATED"/>
    <property type="match status" value="1"/>
</dbReference>
<dbReference type="GO" id="GO:0009898">
    <property type="term" value="C:cytoplasmic side of plasma membrane"/>
    <property type="evidence" value="ECO:0007669"/>
    <property type="project" value="UniProtKB-ARBA"/>
</dbReference>
<protein>
    <submittedName>
        <fullName evidence="5">Band 7 protein AGAP004871-like isoform X1</fullName>
    </submittedName>
</protein>
<sequence>MSSRILPPEQTSSDQIRTTTSEINKYSKESRKEVFFRILAVITIILFPISLLICFRVVKQYKRAVIMRFGRIRKDSPAGPGIIWVIPCTDDIQMMDLRTQSFNLPPQEILTKDSVTVTVDAVVYFHIRKPLHCILNIQNNQYATELITVATLRNILGQHSLYNLLTRRESISYKCRTEIDKTTSKWGVVIERVEIKDVFLPFELQKAMAAEAEGTRIAKAKVIESEGEIKAAENLKEASQMMMENPHIMLLRYLQTLSSLASNNSATIFFPFPMDLPVARADLIYRKTDPILKNIL</sequence>
<evidence type="ECO:0000256" key="2">
    <source>
        <dbReference type="SAM" id="Phobius"/>
    </source>
</evidence>
<dbReference type="AlphaFoldDB" id="A0A9R0CTI7"/>
<dbReference type="SMART" id="SM00244">
    <property type="entry name" value="PHB"/>
    <property type="match status" value="1"/>
</dbReference>
<gene>
    <name evidence="5" type="primary">LOC118261906</name>
</gene>
<dbReference type="PANTHER" id="PTHR10264">
    <property type="entry name" value="BAND 7 PROTEIN-RELATED"/>
    <property type="match status" value="1"/>
</dbReference>
<evidence type="ECO:0000256" key="1">
    <source>
        <dbReference type="ARBA" id="ARBA00008164"/>
    </source>
</evidence>
<dbReference type="PRINTS" id="PR00721">
    <property type="entry name" value="STOMATIN"/>
</dbReference>
<dbReference type="InterPro" id="IPR036013">
    <property type="entry name" value="Band_7/SPFH_dom_sf"/>
</dbReference>
<feature type="transmembrane region" description="Helical" evidence="2">
    <location>
        <begin position="34"/>
        <end position="58"/>
    </location>
</feature>
<dbReference type="InterPro" id="IPR043202">
    <property type="entry name" value="Band-7_stomatin-like"/>
</dbReference>
<dbReference type="InterPro" id="IPR001972">
    <property type="entry name" value="Stomatin_HflK_fam"/>
</dbReference>
<keyword evidence="2" id="KW-0812">Transmembrane</keyword>
<keyword evidence="2" id="KW-1133">Transmembrane helix</keyword>
<name>A0A9R0CTI7_SPOFR</name>
<dbReference type="Gene3D" id="6.10.250.2090">
    <property type="match status" value="1"/>
</dbReference>
<evidence type="ECO:0000259" key="3">
    <source>
        <dbReference type="SMART" id="SM00244"/>
    </source>
</evidence>
<accession>A0A9R0CTI7</accession>
<keyword evidence="2" id="KW-0472">Membrane</keyword>
<organism evidence="4 5">
    <name type="scientific">Spodoptera frugiperda</name>
    <name type="common">Fall armyworm</name>
    <dbReference type="NCBI Taxonomy" id="7108"/>
    <lineage>
        <taxon>Eukaryota</taxon>
        <taxon>Metazoa</taxon>
        <taxon>Ecdysozoa</taxon>
        <taxon>Arthropoda</taxon>
        <taxon>Hexapoda</taxon>
        <taxon>Insecta</taxon>
        <taxon>Pterygota</taxon>
        <taxon>Neoptera</taxon>
        <taxon>Endopterygota</taxon>
        <taxon>Lepidoptera</taxon>
        <taxon>Glossata</taxon>
        <taxon>Ditrysia</taxon>
        <taxon>Noctuoidea</taxon>
        <taxon>Noctuidae</taxon>
        <taxon>Amphipyrinae</taxon>
        <taxon>Spodoptera</taxon>
    </lineage>
</organism>
<dbReference type="Proteomes" id="UP000829999">
    <property type="component" value="Chromosome 20"/>
</dbReference>
<dbReference type="GeneID" id="118261906"/>
<dbReference type="FunFam" id="3.30.479.30:FF:000004">
    <property type="entry name" value="Putative membrane protease family, stomatin"/>
    <property type="match status" value="1"/>
</dbReference>
<reference evidence="5" key="1">
    <citation type="submission" date="2025-08" db="UniProtKB">
        <authorList>
            <consortium name="RefSeq"/>
        </authorList>
    </citation>
    <scope>IDENTIFICATION</scope>
    <source>
        <tissue evidence="5">Whole larval tissue</tissue>
    </source>
</reference>
<dbReference type="SUPFAM" id="SSF117892">
    <property type="entry name" value="Band 7/SPFH domain"/>
    <property type="match status" value="1"/>
</dbReference>